<keyword evidence="2" id="KW-0408">Iron</keyword>
<comment type="caution">
    <text evidence="5">The sequence shown here is derived from an EMBL/GenBank/DDBJ whole genome shotgun (WGS) entry which is preliminary data.</text>
</comment>
<dbReference type="GO" id="GO:0046872">
    <property type="term" value="F:metal ion binding"/>
    <property type="evidence" value="ECO:0007669"/>
    <property type="project" value="UniProtKB-KW"/>
</dbReference>
<evidence type="ECO:0000256" key="2">
    <source>
        <dbReference type="ARBA" id="ARBA00023004"/>
    </source>
</evidence>
<dbReference type="InterPro" id="IPR023210">
    <property type="entry name" value="NADP_OxRdtase_dom"/>
</dbReference>
<dbReference type="SUPFAM" id="SSF46548">
    <property type="entry name" value="alpha-helical ferredoxin"/>
    <property type="match status" value="1"/>
</dbReference>
<dbReference type="GO" id="GO:0051536">
    <property type="term" value="F:iron-sulfur cluster binding"/>
    <property type="evidence" value="ECO:0007669"/>
    <property type="project" value="UniProtKB-KW"/>
</dbReference>
<protein>
    <submittedName>
        <fullName evidence="5">Aldo/keto reductase</fullName>
    </submittedName>
</protein>
<sequence length="377" mass="43647">MELREFKNLNIKTSLLGFGCMRFPLNKDGGIDEERSKKMIDTAYQQGVNYFDTAYTYHDGKSEIVTGKILDQYDRNTYYLATKLPLWLVNSLEDAERLFNEQLKKLHKDYIDFYLLHAFNRDSFQKMVKLGVIDFMDRLKEEGKIRYIGFSFHDDYDVFETIIKHRHWDFCQIQLNYMDTDIQAGLKGYQLSEELGVPLVIMEPVKGGSLAKLPDNAVDCFKTVTPGKSPASWALRWVGSLPNVKVILSGMSDEEQVQDNLNTFKHFTPLSEEEQKAVKEVATILKNRVRNGCTGCNYCMPCPAGVNIPRNFRVWNEYGRYENKGEARWLWNSFEDDQKAKNCVECGQCEEACPQKLNIRQDLKALQEEFDTICATK</sequence>
<dbReference type="Proteomes" id="UP000574276">
    <property type="component" value="Unassembled WGS sequence"/>
</dbReference>
<dbReference type="Gene3D" id="1.10.1060.10">
    <property type="entry name" value="Alpha-helical ferredoxin"/>
    <property type="match status" value="1"/>
</dbReference>
<evidence type="ECO:0000259" key="4">
    <source>
        <dbReference type="PROSITE" id="PS51379"/>
    </source>
</evidence>
<dbReference type="GO" id="GO:0016491">
    <property type="term" value="F:oxidoreductase activity"/>
    <property type="evidence" value="ECO:0007669"/>
    <property type="project" value="InterPro"/>
</dbReference>
<dbReference type="InterPro" id="IPR009051">
    <property type="entry name" value="Helical_ferredxn"/>
</dbReference>
<name>A0A839JYH2_9FIRM</name>
<dbReference type="InterPro" id="IPR036812">
    <property type="entry name" value="NAD(P)_OxRdtase_dom_sf"/>
</dbReference>
<evidence type="ECO:0000313" key="5">
    <source>
        <dbReference type="EMBL" id="MBB2182404.1"/>
    </source>
</evidence>
<dbReference type="PANTHER" id="PTHR43312:SF2">
    <property type="entry name" value="OXIDOREDUCTASE"/>
    <property type="match status" value="1"/>
</dbReference>
<dbReference type="PROSITE" id="PS00198">
    <property type="entry name" value="4FE4S_FER_1"/>
    <property type="match status" value="1"/>
</dbReference>
<dbReference type="Gene3D" id="3.20.20.100">
    <property type="entry name" value="NADP-dependent oxidoreductase domain"/>
    <property type="match status" value="1"/>
</dbReference>
<dbReference type="InterPro" id="IPR053135">
    <property type="entry name" value="AKR2_Oxidoreductase"/>
</dbReference>
<accession>A0A839JYH2</accession>
<feature type="domain" description="4Fe-4S ferredoxin-type" evidence="4">
    <location>
        <begin position="332"/>
        <end position="362"/>
    </location>
</feature>
<dbReference type="SUPFAM" id="SSF51430">
    <property type="entry name" value="NAD(P)-linked oxidoreductase"/>
    <property type="match status" value="1"/>
</dbReference>
<dbReference type="EMBL" id="JACEGA010000001">
    <property type="protein sequence ID" value="MBB2182404.1"/>
    <property type="molecule type" value="Genomic_DNA"/>
</dbReference>
<dbReference type="PANTHER" id="PTHR43312">
    <property type="entry name" value="D-THREO-ALDOSE 1-DEHYDROGENASE"/>
    <property type="match status" value="1"/>
</dbReference>
<keyword evidence="1" id="KW-0479">Metal-binding</keyword>
<dbReference type="PROSITE" id="PS51379">
    <property type="entry name" value="4FE4S_FER_2"/>
    <property type="match status" value="1"/>
</dbReference>
<dbReference type="InterPro" id="IPR017900">
    <property type="entry name" value="4Fe4S_Fe_S_CS"/>
</dbReference>
<organism evidence="5 6">
    <name type="scientific">Variimorphobacter saccharofermentans</name>
    <dbReference type="NCBI Taxonomy" id="2755051"/>
    <lineage>
        <taxon>Bacteria</taxon>
        <taxon>Bacillati</taxon>
        <taxon>Bacillota</taxon>
        <taxon>Clostridia</taxon>
        <taxon>Lachnospirales</taxon>
        <taxon>Lachnospiraceae</taxon>
        <taxon>Variimorphobacter</taxon>
    </lineage>
</organism>
<dbReference type="Pfam" id="PF13187">
    <property type="entry name" value="Fer4_9"/>
    <property type="match status" value="1"/>
</dbReference>
<evidence type="ECO:0000313" key="6">
    <source>
        <dbReference type="Proteomes" id="UP000574276"/>
    </source>
</evidence>
<evidence type="ECO:0000256" key="1">
    <source>
        <dbReference type="ARBA" id="ARBA00022723"/>
    </source>
</evidence>
<dbReference type="PRINTS" id="PR00069">
    <property type="entry name" value="ALDKETRDTASE"/>
</dbReference>
<gene>
    <name evidence="5" type="ORF">H0486_05880</name>
</gene>
<dbReference type="InterPro" id="IPR017896">
    <property type="entry name" value="4Fe4S_Fe-S-bd"/>
</dbReference>
<dbReference type="CDD" id="cd19096">
    <property type="entry name" value="AKR_Fe-S_oxidoreductase"/>
    <property type="match status" value="1"/>
</dbReference>
<dbReference type="RefSeq" id="WP_228352128.1">
    <property type="nucleotide sequence ID" value="NZ_JACEGA010000001.1"/>
</dbReference>
<keyword evidence="6" id="KW-1185">Reference proteome</keyword>
<proteinExistence type="predicted"/>
<dbReference type="Pfam" id="PF00248">
    <property type="entry name" value="Aldo_ket_red"/>
    <property type="match status" value="1"/>
</dbReference>
<evidence type="ECO:0000256" key="3">
    <source>
        <dbReference type="ARBA" id="ARBA00023014"/>
    </source>
</evidence>
<reference evidence="5 6" key="1">
    <citation type="submission" date="2020-07" db="EMBL/GenBank/DDBJ databases">
        <title>Characterization and genome sequencing of isolate MD1, a novel member within the family Lachnospiraceae.</title>
        <authorList>
            <person name="Rettenmaier R."/>
            <person name="Di Bello L."/>
            <person name="Zinser C."/>
            <person name="Scheitz K."/>
            <person name="Liebl W."/>
            <person name="Zverlov V."/>
        </authorList>
    </citation>
    <scope>NUCLEOTIDE SEQUENCE [LARGE SCALE GENOMIC DNA]</scope>
    <source>
        <strain evidence="5 6">MD1</strain>
    </source>
</reference>
<keyword evidence="3" id="KW-0411">Iron-sulfur</keyword>
<dbReference type="AlphaFoldDB" id="A0A839JYH2"/>
<dbReference type="InterPro" id="IPR020471">
    <property type="entry name" value="AKR"/>
</dbReference>